<comment type="caution">
    <text evidence="2">The sequence shown here is derived from an EMBL/GenBank/DDBJ whole genome shotgun (WGS) entry which is preliminary data.</text>
</comment>
<dbReference type="AlphaFoldDB" id="Q4SEH5"/>
<dbReference type="OrthoDB" id="8933103at2759"/>
<feature type="region of interest" description="Disordered" evidence="1">
    <location>
        <begin position="34"/>
        <end position="57"/>
    </location>
</feature>
<dbReference type="KEGG" id="tng:GSTEN00019557G001"/>
<organism evidence="2">
    <name type="scientific">Tetraodon nigroviridis</name>
    <name type="common">Spotted green pufferfish</name>
    <name type="synonym">Chelonodon nigroviridis</name>
    <dbReference type="NCBI Taxonomy" id="99883"/>
    <lineage>
        <taxon>Eukaryota</taxon>
        <taxon>Metazoa</taxon>
        <taxon>Chordata</taxon>
        <taxon>Craniata</taxon>
        <taxon>Vertebrata</taxon>
        <taxon>Euteleostomi</taxon>
        <taxon>Actinopterygii</taxon>
        <taxon>Neopterygii</taxon>
        <taxon>Teleostei</taxon>
        <taxon>Neoteleostei</taxon>
        <taxon>Acanthomorphata</taxon>
        <taxon>Eupercaria</taxon>
        <taxon>Tetraodontiformes</taxon>
        <taxon>Tetradontoidea</taxon>
        <taxon>Tetraodontidae</taxon>
        <taxon>Tetraodon</taxon>
    </lineage>
</organism>
<sequence length="99" mass="10884">MTVRRKEQQDLERIAVRWREGLKVRFIFLPLRDSPFAGTASQPRSAGSSSTSTGKLHAPPSALLLLSATSAMSYYLDPVSSYPALHPCDHLGTMVRLPS</sequence>
<accession>Q4SEH5</accession>
<protein>
    <submittedName>
        <fullName evidence="2">(spotted green pufferfish) hypothetical protein</fullName>
    </submittedName>
</protein>
<proteinExistence type="predicted"/>
<dbReference type="EMBL" id="CAAE01014620">
    <property type="protein sequence ID" value="CAG00957.1"/>
    <property type="molecule type" value="Genomic_DNA"/>
</dbReference>
<evidence type="ECO:0000313" key="2">
    <source>
        <dbReference type="EMBL" id="CAG00957.1"/>
    </source>
</evidence>
<evidence type="ECO:0000256" key="1">
    <source>
        <dbReference type="SAM" id="MobiDB-lite"/>
    </source>
</evidence>
<reference evidence="2" key="2">
    <citation type="submission" date="2004-02" db="EMBL/GenBank/DDBJ databases">
        <authorList>
            <consortium name="Genoscope"/>
            <consortium name="Whitehead Institute Centre for Genome Research"/>
        </authorList>
    </citation>
    <scope>NUCLEOTIDE SEQUENCE</scope>
</reference>
<name>Q4SEH5_TETNG</name>
<reference evidence="2" key="1">
    <citation type="journal article" date="2004" name="Nature">
        <title>Genome duplication in the teleost fish Tetraodon nigroviridis reveals the early vertebrate proto-karyotype.</title>
        <authorList>
            <person name="Jaillon O."/>
            <person name="Aury J.-M."/>
            <person name="Brunet F."/>
            <person name="Petit J.-L."/>
            <person name="Stange-Thomann N."/>
            <person name="Mauceli E."/>
            <person name="Bouneau L."/>
            <person name="Fischer C."/>
            <person name="Ozouf-Costaz C."/>
            <person name="Bernot A."/>
            <person name="Nicaud S."/>
            <person name="Jaffe D."/>
            <person name="Fisher S."/>
            <person name="Lutfalla G."/>
            <person name="Dossat C."/>
            <person name="Segurens B."/>
            <person name="Dasilva C."/>
            <person name="Salanoubat M."/>
            <person name="Levy M."/>
            <person name="Boudet N."/>
            <person name="Castellano S."/>
            <person name="Anthouard V."/>
            <person name="Jubin C."/>
            <person name="Castelli V."/>
            <person name="Katinka M."/>
            <person name="Vacherie B."/>
            <person name="Biemont C."/>
            <person name="Skalli Z."/>
            <person name="Cattolico L."/>
            <person name="Poulain J."/>
            <person name="De Berardinis V."/>
            <person name="Cruaud C."/>
            <person name="Duprat S."/>
            <person name="Brottier P."/>
            <person name="Coutanceau J.-P."/>
            <person name="Gouzy J."/>
            <person name="Parra G."/>
            <person name="Lardier G."/>
            <person name="Chapple C."/>
            <person name="McKernan K.J."/>
            <person name="McEwan P."/>
            <person name="Bosak S."/>
            <person name="Kellis M."/>
            <person name="Volff J.-N."/>
            <person name="Guigo R."/>
            <person name="Zody M.C."/>
            <person name="Mesirov J."/>
            <person name="Lindblad-Toh K."/>
            <person name="Birren B."/>
            <person name="Nusbaum C."/>
            <person name="Kahn D."/>
            <person name="Robinson-Rechavi M."/>
            <person name="Laudet V."/>
            <person name="Schachter V."/>
            <person name="Quetier F."/>
            <person name="Saurin W."/>
            <person name="Scarpelli C."/>
            <person name="Wincker P."/>
            <person name="Lander E.S."/>
            <person name="Weissenbach J."/>
            <person name="Roest Crollius H."/>
        </authorList>
    </citation>
    <scope>NUCLEOTIDE SEQUENCE [LARGE SCALE GENOMIC DNA]</scope>
</reference>
<gene>
    <name evidence="2" type="ORF">GSTENG00019557001</name>
</gene>
<feature type="compositionally biased region" description="Polar residues" evidence="1">
    <location>
        <begin position="39"/>
        <end position="54"/>
    </location>
</feature>